<dbReference type="OMA" id="WWGGWIR"/>
<keyword evidence="6 9" id="KW-1133">Transmembrane helix</keyword>
<evidence type="ECO:0000256" key="5">
    <source>
        <dbReference type="ARBA" id="ARBA00022824"/>
    </source>
</evidence>
<dbReference type="Pfam" id="PF06699">
    <property type="entry name" value="PIG-F"/>
    <property type="match status" value="1"/>
</dbReference>
<feature type="transmembrane region" description="Helical" evidence="9">
    <location>
        <begin position="289"/>
        <end position="309"/>
    </location>
</feature>
<evidence type="ECO:0000256" key="7">
    <source>
        <dbReference type="ARBA" id="ARBA00023136"/>
    </source>
</evidence>
<dbReference type="RefSeq" id="XP_007870675.1">
    <property type="nucleotide sequence ID" value="XM_007872484.1"/>
</dbReference>
<feature type="transmembrane region" description="Helical" evidence="9">
    <location>
        <begin position="36"/>
        <end position="57"/>
    </location>
</feature>
<dbReference type="eggNOG" id="KOG3144">
    <property type="taxonomic scope" value="Eukaryota"/>
</dbReference>
<evidence type="ECO:0000313" key="10">
    <source>
        <dbReference type="EMBL" id="EPQ50773.1"/>
    </source>
</evidence>
<evidence type="ECO:0000256" key="8">
    <source>
        <dbReference type="SAM" id="MobiDB-lite"/>
    </source>
</evidence>
<proteinExistence type="predicted"/>
<reference evidence="10 11" key="1">
    <citation type="journal article" date="2012" name="Science">
        <title>The Paleozoic origin of enzymatic lignin decomposition reconstructed from 31 fungal genomes.</title>
        <authorList>
            <person name="Floudas D."/>
            <person name="Binder M."/>
            <person name="Riley R."/>
            <person name="Barry K."/>
            <person name="Blanchette R.A."/>
            <person name="Henrissat B."/>
            <person name="Martinez A.T."/>
            <person name="Otillar R."/>
            <person name="Spatafora J.W."/>
            <person name="Yadav J.S."/>
            <person name="Aerts A."/>
            <person name="Benoit I."/>
            <person name="Boyd A."/>
            <person name="Carlson A."/>
            <person name="Copeland A."/>
            <person name="Coutinho P.M."/>
            <person name="de Vries R.P."/>
            <person name="Ferreira P."/>
            <person name="Findley K."/>
            <person name="Foster B."/>
            <person name="Gaskell J."/>
            <person name="Glotzer D."/>
            <person name="Gorecki P."/>
            <person name="Heitman J."/>
            <person name="Hesse C."/>
            <person name="Hori C."/>
            <person name="Igarashi K."/>
            <person name="Jurgens J.A."/>
            <person name="Kallen N."/>
            <person name="Kersten P."/>
            <person name="Kohler A."/>
            <person name="Kuees U."/>
            <person name="Kumar T.K.A."/>
            <person name="Kuo A."/>
            <person name="LaButti K."/>
            <person name="Larrondo L.F."/>
            <person name="Lindquist E."/>
            <person name="Ling A."/>
            <person name="Lombard V."/>
            <person name="Lucas S."/>
            <person name="Lundell T."/>
            <person name="Martin R."/>
            <person name="McLaughlin D.J."/>
            <person name="Morgenstern I."/>
            <person name="Morin E."/>
            <person name="Murat C."/>
            <person name="Nagy L.G."/>
            <person name="Nolan M."/>
            <person name="Ohm R.A."/>
            <person name="Patyshakuliyeva A."/>
            <person name="Rokas A."/>
            <person name="Ruiz-Duenas F.J."/>
            <person name="Sabat G."/>
            <person name="Salamov A."/>
            <person name="Samejima M."/>
            <person name="Schmutz J."/>
            <person name="Slot J.C."/>
            <person name="St John F."/>
            <person name="Stenlid J."/>
            <person name="Sun H."/>
            <person name="Sun S."/>
            <person name="Syed K."/>
            <person name="Tsang A."/>
            <person name="Wiebenga A."/>
            <person name="Young D."/>
            <person name="Pisabarro A."/>
            <person name="Eastwood D.C."/>
            <person name="Martin F."/>
            <person name="Cullen D."/>
            <person name="Grigoriev I.V."/>
            <person name="Hibbett D.S."/>
        </authorList>
    </citation>
    <scope>NUCLEOTIDE SEQUENCE [LARGE SCALE GENOMIC DNA]</scope>
    <source>
        <strain evidence="10 11">ATCC 11539</strain>
    </source>
</reference>
<dbReference type="HOGENOM" id="CLU_064564_0_0_1"/>
<dbReference type="EMBL" id="KB469313">
    <property type="protein sequence ID" value="EPQ50773.1"/>
    <property type="molecule type" value="Genomic_DNA"/>
</dbReference>
<accession>S7PTL1</accession>
<name>S7PTL1_GLOTA</name>
<dbReference type="UniPathway" id="UPA00196"/>
<dbReference type="OrthoDB" id="17366at2759"/>
<evidence type="ECO:0000313" key="11">
    <source>
        <dbReference type="Proteomes" id="UP000030669"/>
    </source>
</evidence>
<keyword evidence="4 9" id="KW-0812">Transmembrane</keyword>
<sequence length="331" mass="36407">MPSRKAKTVKAPTAQAKPAAEPAPFISDPDTLSFPFAAYTGLVGIHTSLLAFTALYLPRSSLYFPQSLYNAYYQVPDYVLGLPKSDVAGTSVLAVLTASPVQTLAWTLGGVALLQAWWGGYVRQWALRSREEGSQGERKAQRQELEKDKVAALNQAFVTTAITSVVFFAVIVLFGAPLASHLPHTYLLSLLLSFLAVFPAAYTLGIPLALRWPTFSSWPELDESQSTFVTRIHWVRLFAELSPRSPVERALVYPAAGTALGCWLGAIPLALDWDRSWQAWPLPPTYGALLGYVLGSFVAMAASAVKYFAEMNRLNIRLRAERGVKEERKKK</sequence>
<dbReference type="GO" id="GO:0006506">
    <property type="term" value="P:GPI anchor biosynthetic process"/>
    <property type="evidence" value="ECO:0007669"/>
    <property type="project" value="UniProtKB-UniPathway"/>
</dbReference>
<keyword evidence="3" id="KW-0337">GPI-anchor biosynthesis</keyword>
<evidence type="ECO:0000256" key="9">
    <source>
        <dbReference type="SAM" id="Phobius"/>
    </source>
</evidence>
<evidence type="ECO:0000256" key="1">
    <source>
        <dbReference type="ARBA" id="ARBA00004477"/>
    </source>
</evidence>
<feature type="region of interest" description="Disordered" evidence="8">
    <location>
        <begin position="1"/>
        <end position="22"/>
    </location>
</feature>
<protein>
    <recommendedName>
        <fullName evidence="12">PIG-F-domain-containing protein</fullName>
    </recommendedName>
</protein>
<evidence type="ECO:0000256" key="6">
    <source>
        <dbReference type="ARBA" id="ARBA00022989"/>
    </source>
</evidence>
<keyword evidence="7 9" id="KW-0472">Membrane</keyword>
<dbReference type="Proteomes" id="UP000030669">
    <property type="component" value="Unassembled WGS sequence"/>
</dbReference>
<evidence type="ECO:0000256" key="2">
    <source>
        <dbReference type="ARBA" id="ARBA00004687"/>
    </source>
</evidence>
<comment type="pathway">
    <text evidence="2">Glycolipid biosynthesis; glycosylphosphatidylinositol-anchor biosynthesis.</text>
</comment>
<feature type="transmembrane region" description="Helical" evidence="9">
    <location>
        <begin position="186"/>
        <end position="210"/>
    </location>
</feature>
<gene>
    <name evidence="10" type="ORF">GLOTRDRAFT_81862</name>
</gene>
<evidence type="ECO:0000256" key="3">
    <source>
        <dbReference type="ARBA" id="ARBA00022502"/>
    </source>
</evidence>
<organism evidence="10 11">
    <name type="scientific">Gloeophyllum trabeum (strain ATCC 11539 / FP-39264 / Madison 617)</name>
    <name type="common">Brown rot fungus</name>
    <dbReference type="NCBI Taxonomy" id="670483"/>
    <lineage>
        <taxon>Eukaryota</taxon>
        <taxon>Fungi</taxon>
        <taxon>Dikarya</taxon>
        <taxon>Basidiomycota</taxon>
        <taxon>Agaricomycotina</taxon>
        <taxon>Agaricomycetes</taxon>
        <taxon>Gloeophyllales</taxon>
        <taxon>Gloeophyllaceae</taxon>
        <taxon>Gloeophyllum</taxon>
    </lineage>
</organism>
<evidence type="ECO:0000256" key="4">
    <source>
        <dbReference type="ARBA" id="ARBA00022692"/>
    </source>
</evidence>
<feature type="transmembrane region" description="Helical" evidence="9">
    <location>
        <begin position="152"/>
        <end position="174"/>
    </location>
</feature>
<keyword evidence="11" id="KW-1185">Reference proteome</keyword>
<comment type="subcellular location">
    <subcellularLocation>
        <location evidence="1">Endoplasmic reticulum membrane</location>
        <topology evidence="1">Multi-pass membrane protein</topology>
    </subcellularLocation>
</comment>
<keyword evidence="5" id="KW-0256">Endoplasmic reticulum</keyword>
<dbReference type="AlphaFoldDB" id="S7PTL1"/>
<dbReference type="KEGG" id="gtr:GLOTRDRAFT_81862"/>
<dbReference type="GO" id="GO:0005789">
    <property type="term" value="C:endoplasmic reticulum membrane"/>
    <property type="evidence" value="ECO:0007669"/>
    <property type="project" value="UniProtKB-SubCell"/>
</dbReference>
<dbReference type="STRING" id="670483.S7PTL1"/>
<evidence type="ECO:0008006" key="12">
    <source>
        <dbReference type="Google" id="ProtNLM"/>
    </source>
</evidence>
<feature type="transmembrane region" description="Helical" evidence="9">
    <location>
        <begin position="250"/>
        <end position="269"/>
    </location>
</feature>
<dbReference type="InterPro" id="IPR009580">
    <property type="entry name" value="GPI_biosynthesis_protein_Pig-F"/>
</dbReference>
<dbReference type="GeneID" id="19309120"/>